<sequence>MRYRAPYIARRKPPPLEMSSAMWDRVFKRLHAPERYPNEKEFLYKLYHNAIWTDGLKHVIGYKPDRGNGAAPDPEEPDPELPDVAPPDVPLEGPFVPKEARCKRCKPFQFASKSHAFWLCPTVKEAWDQLLEWAILLFPKLAAHLRNSRPEQ</sequence>
<proteinExistence type="predicted"/>
<evidence type="ECO:0000313" key="3">
    <source>
        <dbReference type="Proteomes" id="UP000696485"/>
    </source>
</evidence>
<accession>A0A9P5SAG9</accession>
<keyword evidence="3" id="KW-1185">Reference proteome</keyword>
<feature type="non-terminal residue" evidence="2">
    <location>
        <position position="152"/>
    </location>
</feature>
<evidence type="ECO:0000256" key="1">
    <source>
        <dbReference type="SAM" id="MobiDB-lite"/>
    </source>
</evidence>
<dbReference type="EMBL" id="JAAAUY010002804">
    <property type="protein sequence ID" value="KAF9309693.1"/>
    <property type="molecule type" value="Genomic_DNA"/>
</dbReference>
<name>A0A9P5SAG9_9FUNG</name>
<reference evidence="2" key="1">
    <citation type="journal article" date="2020" name="Fungal Divers.">
        <title>Resolving the Mortierellaceae phylogeny through synthesis of multi-gene phylogenetics and phylogenomics.</title>
        <authorList>
            <person name="Vandepol N."/>
            <person name="Liber J."/>
            <person name="Desiro A."/>
            <person name="Na H."/>
            <person name="Kennedy M."/>
            <person name="Barry K."/>
            <person name="Grigoriev I.V."/>
            <person name="Miller A.N."/>
            <person name="O'Donnell K."/>
            <person name="Stajich J.E."/>
            <person name="Bonito G."/>
        </authorList>
    </citation>
    <scope>NUCLEOTIDE SEQUENCE</scope>
    <source>
        <strain evidence="2">NVP1</strain>
    </source>
</reference>
<evidence type="ECO:0000313" key="2">
    <source>
        <dbReference type="EMBL" id="KAF9309693.1"/>
    </source>
</evidence>
<gene>
    <name evidence="2" type="ORF">BG006_005025</name>
</gene>
<feature type="region of interest" description="Disordered" evidence="1">
    <location>
        <begin position="63"/>
        <end position="89"/>
    </location>
</feature>
<dbReference type="AlphaFoldDB" id="A0A9P5SAG9"/>
<dbReference type="Proteomes" id="UP000696485">
    <property type="component" value="Unassembled WGS sequence"/>
</dbReference>
<protein>
    <submittedName>
        <fullName evidence="2">Uncharacterized protein</fullName>
    </submittedName>
</protein>
<organism evidence="2 3">
    <name type="scientific">Podila minutissima</name>
    <dbReference type="NCBI Taxonomy" id="64525"/>
    <lineage>
        <taxon>Eukaryota</taxon>
        <taxon>Fungi</taxon>
        <taxon>Fungi incertae sedis</taxon>
        <taxon>Mucoromycota</taxon>
        <taxon>Mortierellomycotina</taxon>
        <taxon>Mortierellomycetes</taxon>
        <taxon>Mortierellales</taxon>
        <taxon>Mortierellaceae</taxon>
        <taxon>Podila</taxon>
    </lineage>
</organism>
<comment type="caution">
    <text evidence="2">The sequence shown here is derived from an EMBL/GenBank/DDBJ whole genome shotgun (WGS) entry which is preliminary data.</text>
</comment>